<evidence type="ECO:0000259" key="3">
    <source>
        <dbReference type="PROSITE" id="PS50075"/>
    </source>
</evidence>
<dbReference type="CDD" id="cd05930">
    <property type="entry name" value="A_NRPS"/>
    <property type="match status" value="1"/>
</dbReference>
<gene>
    <name evidence="4" type="ORF">STRCI_000672</name>
</gene>
<dbReference type="SUPFAM" id="SSF47336">
    <property type="entry name" value="ACP-like"/>
    <property type="match status" value="1"/>
</dbReference>
<evidence type="ECO:0000256" key="2">
    <source>
        <dbReference type="ARBA" id="ARBA00022553"/>
    </source>
</evidence>
<accession>A0ABY7K9M8</accession>
<dbReference type="Gene3D" id="3.30.300.30">
    <property type="match status" value="1"/>
</dbReference>
<dbReference type="PROSITE" id="PS00012">
    <property type="entry name" value="PHOSPHOPANTETHEINE"/>
    <property type="match status" value="1"/>
</dbReference>
<feature type="domain" description="Carrier" evidence="3">
    <location>
        <begin position="529"/>
        <end position="608"/>
    </location>
</feature>
<dbReference type="Gene3D" id="1.10.1200.10">
    <property type="entry name" value="ACP-like"/>
    <property type="match status" value="1"/>
</dbReference>
<dbReference type="Pfam" id="PF00501">
    <property type="entry name" value="AMP-binding"/>
    <property type="match status" value="1"/>
</dbReference>
<dbReference type="InterPro" id="IPR020845">
    <property type="entry name" value="AMP-binding_CS"/>
</dbReference>
<evidence type="ECO:0000313" key="5">
    <source>
        <dbReference type="Proteomes" id="UP001164439"/>
    </source>
</evidence>
<dbReference type="InterPro" id="IPR009081">
    <property type="entry name" value="PP-bd_ACP"/>
</dbReference>
<evidence type="ECO:0000313" key="4">
    <source>
        <dbReference type="EMBL" id="WAZ19611.1"/>
    </source>
</evidence>
<dbReference type="RefSeq" id="WP_269657303.1">
    <property type="nucleotide sequence ID" value="NZ_CP114413.1"/>
</dbReference>
<dbReference type="InterPro" id="IPR006162">
    <property type="entry name" value="Ppantetheine_attach_site"/>
</dbReference>
<dbReference type="InterPro" id="IPR036736">
    <property type="entry name" value="ACP-like_sf"/>
</dbReference>
<dbReference type="PANTHER" id="PTHR45527:SF1">
    <property type="entry name" value="FATTY ACID SYNTHASE"/>
    <property type="match status" value="1"/>
</dbReference>
<dbReference type="InterPro" id="IPR042099">
    <property type="entry name" value="ANL_N_sf"/>
</dbReference>
<dbReference type="Gene3D" id="3.40.50.12780">
    <property type="entry name" value="N-terminal domain of ligase-like"/>
    <property type="match status" value="1"/>
</dbReference>
<sequence length="614" mass="65690">MPPERDPWARCTPADRAVIDGLQGESTPVRPDGVLRELHRRYTEGGSRVALTDGERDWSYDELGRWVFGLRAALVERFGAGVFGVAIDRSAELVAAVHAVALSGGAYCPLGTADPPAWRRSAAEVAGAAAVLVADESQDFAAGFDVRPSRAVSPGGEPVTPDADAVAQVIFTSGSTGRPKGVVCTHQGFANRIRWMQRAFPLTEDDRVALKTPVTFDVAGWELFWPQYAGARGVVIPPVEHTSPEALIARFTEHRVTVAHFVPSMLRLWLRADGARRCPDLRLVFCSGEALTADLAKEFARQSDAELHNLYGPTEASIDVTHARADLAPRDPVPIGRPIDNTRVYVLDRDGMICPVGEVGEICLQGIGVAAGYLGGDQGRFSPLGPEPPAGWRTFRTGDLGRCTPDGQIEFCGRLDAQVKIRGQRVEPAEAEGALREHPAVVDAGVVPYRSGSGRWSLAAHVVLRPDHELLDPLGALMGHLADRIPSRSVPARISVVEELPVGRHGKADRGALPGPGRGRPRLATAFEEPVTRLEMLIAGVWAHVLDLDEVGRCDDFHQLGGDSLAAVEISFLIAERLGLDSDDDLVADILLDGDTVANAARAAVAGGIDDGPL</sequence>
<keyword evidence="1" id="KW-0596">Phosphopantetheine</keyword>
<dbReference type="NCBIfam" id="TIGR01733">
    <property type="entry name" value="AA-adenyl-dom"/>
    <property type="match status" value="1"/>
</dbReference>
<dbReference type="InterPro" id="IPR045851">
    <property type="entry name" value="AMP-bd_C_sf"/>
</dbReference>
<dbReference type="InterPro" id="IPR010071">
    <property type="entry name" value="AA_adenyl_dom"/>
</dbReference>
<protein>
    <submittedName>
        <fullName evidence="4">Non-ribosomal peptide synthetase</fullName>
    </submittedName>
</protein>
<dbReference type="Proteomes" id="UP001164439">
    <property type="component" value="Chromosome"/>
</dbReference>
<dbReference type="PROSITE" id="PS00455">
    <property type="entry name" value="AMP_BINDING"/>
    <property type="match status" value="1"/>
</dbReference>
<dbReference type="PROSITE" id="PS50075">
    <property type="entry name" value="CARRIER"/>
    <property type="match status" value="1"/>
</dbReference>
<dbReference type="PANTHER" id="PTHR45527">
    <property type="entry name" value="NONRIBOSOMAL PEPTIDE SYNTHETASE"/>
    <property type="match status" value="1"/>
</dbReference>
<keyword evidence="5" id="KW-1185">Reference proteome</keyword>
<dbReference type="InterPro" id="IPR000873">
    <property type="entry name" value="AMP-dep_synth/lig_dom"/>
</dbReference>
<keyword evidence="2" id="KW-0597">Phosphoprotein</keyword>
<dbReference type="Pfam" id="PF13193">
    <property type="entry name" value="AMP-binding_C"/>
    <property type="match status" value="1"/>
</dbReference>
<dbReference type="InterPro" id="IPR025110">
    <property type="entry name" value="AMP-bd_C"/>
</dbReference>
<dbReference type="EMBL" id="CP114413">
    <property type="protein sequence ID" value="WAZ19611.1"/>
    <property type="molecule type" value="Genomic_DNA"/>
</dbReference>
<reference evidence="4" key="1">
    <citation type="submission" date="2022-12" db="EMBL/GenBank/DDBJ databases">
        <authorList>
            <person name="Ruckert C."/>
            <person name="Busche T."/>
            <person name="Kalinowski J."/>
            <person name="Wittmann C."/>
        </authorList>
    </citation>
    <scope>NUCLEOTIDE SEQUENCE</scope>
    <source>
        <strain evidence="4">DSM 40467</strain>
    </source>
</reference>
<name>A0ABY7K9M8_9ACTN</name>
<evidence type="ECO:0000256" key="1">
    <source>
        <dbReference type="ARBA" id="ARBA00022450"/>
    </source>
</evidence>
<dbReference type="SUPFAM" id="SSF56801">
    <property type="entry name" value="Acetyl-CoA synthetase-like"/>
    <property type="match status" value="1"/>
</dbReference>
<dbReference type="Pfam" id="PF00550">
    <property type="entry name" value="PP-binding"/>
    <property type="match status" value="1"/>
</dbReference>
<proteinExistence type="predicted"/>
<organism evidence="4 5">
    <name type="scientific">Streptomyces cinnabarinus</name>
    <dbReference type="NCBI Taxonomy" id="67287"/>
    <lineage>
        <taxon>Bacteria</taxon>
        <taxon>Bacillati</taxon>
        <taxon>Actinomycetota</taxon>
        <taxon>Actinomycetes</taxon>
        <taxon>Kitasatosporales</taxon>
        <taxon>Streptomycetaceae</taxon>
        <taxon>Streptomyces</taxon>
    </lineage>
</organism>